<evidence type="ECO:0000313" key="4">
    <source>
        <dbReference type="Proteomes" id="UP000789342"/>
    </source>
</evidence>
<comment type="caution">
    <text evidence="3">The sequence shown here is derived from an EMBL/GenBank/DDBJ whole genome shotgun (WGS) entry which is preliminary data.</text>
</comment>
<dbReference type="PANTHER" id="PTHR44329">
    <property type="entry name" value="SERINE/THREONINE-PROTEIN KINASE TNNI3K-RELATED"/>
    <property type="match status" value="1"/>
</dbReference>
<dbReference type="Proteomes" id="UP000789342">
    <property type="component" value="Unassembled WGS sequence"/>
</dbReference>
<evidence type="ECO:0000313" key="3">
    <source>
        <dbReference type="EMBL" id="CAG8610374.1"/>
    </source>
</evidence>
<feature type="domain" description="Protein kinase" evidence="2">
    <location>
        <begin position="143"/>
        <end position="416"/>
    </location>
</feature>
<accession>A0A9N9CSE7</accession>
<dbReference type="OrthoDB" id="1668230at2759"/>
<protein>
    <submittedName>
        <fullName evidence="3">10142_t:CDS:1</fullName>
    </submittedName>
</protein>
<dbReference type="PROSITE" id="PS50011">
    <property type="entry name" value="PROTEIN_KINASE_DOM"/>
    <property type="match status" value="1"/>
</dbReference>
<evidence type="ECO:0000259" key="2">
    <source>
        <dbReference type="PROSITE" id="PS50011"/>
    </source>
</evidence>
<gene>
    <name evidence="3" type="ORF">AMORRO_LOCUS8191</name>
</gene>
<organism evidence="3 4">
    <name type="scientific">Acaulospora morrowiae</name>
    <dbReference type="NCBI Taxonomy" id="94023"/>
    <lineage>
        <taxon>Eukaryota</taxon>
        <taxon>Fungi</taxon>
        <taxon>Fungi incertae sedis</taxon>
        <taxon>Mucoromycota</taxon>
        <taxon>Glomeromycotina</taxon>
        <taxon>Glomeromycetes</taxon>
        <taxon>Diversisporales</taxon>
        <taxon>Acaulosporaceae</taxon>
        <taxon>Acaulospora</taxon>
    </lineage>
</organism>
<feature type="transmembrane region" description="Helical" evidence="1">
    <location>
        <begin position="561"/>
        <end position="587"/>
    </location>
</feature>
<dbReference type="EMBL" id="CAJVPV010006788">
    <property type="protein sequence ID" value="CAG8610374.1"/>
    <property type="molecule type" value="Genomic_DNA"/>
</dbReference>
<keyword evidence="1" id="KW-0472">Membrane</keyword>
<dbReference type="Pfam" id="PF00069">
    <property type="entry name" value="Pkinase"/>
    <property type="match status" value="1"/>
</dbReference>
<keyword evidence="4" id="KW-1185">Reference proteome</keyword>
<proteinExistence type="predicted"/>
<dbReference type="AlphaFoldDB" id="A0A9N9CSE7"/>
<dbReference type="Gene3D" id="3.30.200.20">
    <property type="entry name" value="Phosphorylase Kinase, domain 1"/>
    <property type="match status" value="1"/>
</dbReference>
<sequence length="596" mass="69184">MDSENEIRYDFTNPLLNRVALRMNLKVDREFKDQDNRLEKVYKIIDEKLNLRNEQKVFFKNWMEKWEDENNISNESGIKRKCIKCYKMTFAKKNCEHCIRNYLVQNFTEWTSGNGDVDVLIQNCQSIALRPDYIVEWIPYENLGDFAFLGKGGWAEVYKATWFGGRFDEWDADKQQLGRTKKKSVALKTLDSLPGSDHRWFREIQSHLNFMMKTNSVVKCYGLTRNVETGNFMLVLEYMTKDLRKFMEESNSSLHWEEKIEIIYDITYSIMKIHEDKAGLIHGDLHPGNILQGSNSKNWYIGDLGFCRPAVQESNEFYGEPRYVSPEVIRNKEVTQASDIYSIGMIIWQVTTGRVPYEEYTNEISRSASIFLERICGGLRPQGVPGLPPEYEEIMERCLHNDPSLRPKARELFNFFEGQLESIYRGKWTTPELGNDIFSDDARINNHSSENLSSHIFGNLSGDSDILPKRNRTDSGDHVYVNGSIKYILDEDGLLVMQFGECVTNHLLGDTISENRVKVNSTYENARITEEKQDNNNVNVNAKNNTTLQPNVEGRSFVGKYFSYSVTVIIFAVMLYAIQEYFVYLILNLHILHATL</sequence>
<keyword evidence="1" id="KW-0812">Transmembrane</keyword>
<evidence type="ECO:0000256" key="1">
    <source>
        <dbReference type="SAM" id="Phobius"/>
    </source>
</evidence>
<name>A0A9N9CSE7_9GLOM</name>
<dbReference type="GO" id="GO:0005524">
    <property type="term" value="F:ATP binding"/>
    <property type="evidence" value="ECO:0007669"/>
    <property type="project" value="InterPro"/>
</dbReference>
<dbReference type="SUPFAM" id="SSF56112">
    <property type="entry name" value="Protein kinase-like (PK-like)"/>
    <property type="match status" value="1"/>
</dbReference>
<dbReference type="InterPro" id="IPR051681">
    <property type="entry name" value="Ser/Thr_Kinases-Pseudokinases"/>
</dbReference>
<reference evidence="3" key="1">
    <citation type="submission" date="2021-06" db="EMBL/GenBank/DDBJ databases">
        <authorList>
            <person name="Kallberg Y."/>
            <person name="Tangrot J."/>
            <person name="Rosling A."/>
        </authorList>
    </citation>
    <scope>NUCLEOTIDE SEQUENCE</scope>
    <source>
        <strain evidence="3">CL551</strain>
    </source>
</reference>
<dbReference type="InterPro" id="IPR000719">
    <property type="entry name" value="Prot_kinase_dom"/>
</dbReference>
<dbReference type="InterPro" id="IPR011009">
    <property type="entry name" value="Kinase-like_dom_sf"/>
</dbReference>
<keyword evidence="1" id="KW-1133">Transmembrane helix</keyword>
<dbReference type="GO" id="GO:0004674">
    <property type="term" value="F:protein serine/threonine kinase activity"/>
    <property type="evidence" value="ECO:0007669"/>
    <property type="project" value="TreeGrafter"/>
</dbReference>
<dbReference type="Gene3D" id="1.10.510.10">
    <property type="entry name" value="Transferase(Phosphotransferase) domain 1"/>
    <property type="match status" value="1"/>
</dbReference>